<reference evidence="4 5" key="1">
    <citation type="submission" date="2009-01" db="EMBL/GenBank/DDBJ databases">
        <authorList>
            <person name="Fulton L."/>
            <person name="Clifton S."/>
            <person name="Fulton B."/>
            <person name="Xu J."/>
            <person name="Minx P."/>
            <person name="Pepin K.H."/>
            <person name="Johnson M."/>
            <person name="Bhonagiri V."/>
            <person name="Nash W.E."/>
            <person name="Mardis E.R."/>
            <person name="Wilson R.K."/>
        </authorList>
    </citation>
    <scope>NUCLEOTIDE SEQUENCE [LARGE SCALE GENOMIC DNA]</scope>
    <source>
        <strain evidence="5">DSM 10507 / JCM 14656 / S5a33</strain>
    </source>
</reference>
<sequence>MEKVGQKTWRGILVYLEWEGEAFHPVSYELLSEARRLSKISKEPVYAVGIGKEIHQGVSLLKNCGAQKVILCQTSQIYQSEEYARIFEMYIRRLCPGTVLMGGTMEGRALAPRLAVRFRTGLTADCTKLEMEEDGCLVQIRPAFGGNLMAKIVTETARPQFATVRPGVMEREEFPGEICQFQLDTENGTEGRMKVLTEEVLDQGDHITDARLLVVAGRGVKKREDLELLRKLAESLGGRLASSRALVEKGWMQPKDQIGLSGNTVHPDYMFTFGVSGTVQFMAGMRNTHHIVAVNTDPEARIFQIAHDPICADLYEVVPKLLRQGGIC</sequence>
<comment type="caution">
    <text evidence="4">The sequence shown here is derived from an EMBL/GenBank/DDBJ whole genome shotgun (WGS) entry which is preliminary data.</text>
</comment>
<dbReference type="InterPro" id="IPR033947">
    <property type="entry name" value="ETF_alpha_N"/>
</dbReference>
<dbReference type="eggNOG" id="COG2025">
    <property type="taxonomic scope" value="Bacteria"/>
</dbReference>
<name>C0CHD5_BLAHS</name>
<dbReference type="PANTHER" id="PTHR43153:SF1">
    <property type="entry name" value="ELECTRON TRANSFER FLAVOPROTEIN SUBUNIT ALPHA, MITOCHONDRIAL"/>
    <property type="match status" value="1"/>
</dbReference>
<keyword evidence="2" id="KW-0274">FAD</keyword>
<dbReference type="Gene3D" id="3.40.50.1220">
    <property type="entry name" value="TPP-binding domain"/>
    <property type="match status" value="1"/>
</dbReference>
<evidence type="ECO:0000313" key="4">
    <source>
        <dbReference type="EMBL" id="EEG50816.1"/>
    </source>
</evidence>
<evidence type="ECO:0000259" key="3">
    <source>
        <dbReference type="SMART" id="SM00893"/>
    </source>
</evidence>
<dbReference type="GO" id="GO:0033539">
    <property type="term" value="P:fatty acid beta-oxidation using acyl-CoA dehydrogenase"/>
    <property type="evidence" value="ECO:0007669"/>
    <property type="project" value="TreeGrafter"/>
</dbReference>
<feature type="domain" description="Electron transfer flavoprotein alpha/beta-subunit N-terminal" evidence="3">
    <location>
        <begin position="12"/>
        <end position="203"/>
    </location>
</feature>
<dbReference type="EMBL" id="ACBZ01000007">
    <property type="protein sequence ID" value="EEG50816.1"/>
    <property type="molecule type" value="Genomic_DNA"/>
</dbReference>
<dbReference type="SUPFAM" id="SSF52402">
    <property type="entry name" value="Adenine nucleotide alpha hydrolases-like"/>
    <property type="match status" value="1"/>
</dbReference>
<organism evidence="4 5">
    <name type="scientific">Blautia hydrogenotrophica (strain DSM 10507 / JCM 14656 / S5a33)</name>
    <name type="common">Ruminococcus hydrogenotrophicus</name>
    <dbReference type="NCBI Taxonomy" id="476272"/>
    <lineage>
        <taxon>Bacteria</taxon>
        <taxon>Bacillati</taxon>
        <taxon>Bacillota</taxon>
        <taxon>Clostridia</taxon>
        <taxon>Lachnospirales</taxon>
        <taxon>Lachnospiraceae</taxon>
        <taxon>Blautia</taxon>
    </lineage>
</organism>
<comment type="similarity">
    <text evidence="1">Belongs to the ETF alpha-subunit/FixB family.</text>
</comment>
<dbReference type="Pfam" id="PF01012">
    <property type="entry name" value="ETF"/>
    <property type="match status" value="1"/>
</dbReference>
<feature type="binding site" evidence="2">
    <location>
        <begin position="257"/>
        <end position="261"/>
    </location>
    <ligand>
        <name>FAD</name>
        <dbReference type="ChEBI" id="CHEBI:57692"/>
    </ligand>
</feature>
<reference evidence="4 5" key="2">
    <citation type="submission" date="2009-02" db="EMBL/GenBank/DDBJ databases">
        <title>Draft genome sequence of Blautia hydrogenotrophica DSM 10507 (Ruminococcus hydrogenotrophicus DSM 10507).</title>
        <authorList>
            <person name="Sudarsanam P."/>
            <person name="Ley R."/>
            <person name="Guruge J."/>
            <person name="Turnbaugh P.J."/>
            <person name="Mahowald M."/>
            <person name="Liep D."/>
            <person name="Gordon J."/>
        </authorList>
    </citation>
    <scope>NUCLEOTIDE SEQUENCE [LARGE SCALE GENOMIC DNA]</scope>
    <source>
        <strain evidence="5">DSM 10507 / JCM 14656 / S5a33</strain>
    </source>
</reference>
<feature type="binding site" evidence="2">
    <location>
        <position position="295"/>
    </location>
    <ligand>
        <name>FAD</name>
        <dbReference type="ChEBI" id="CHEBI:57692"/>
    </ligand>
</feature>
<evidence type="ECO:0000313" key="5">
    <source>
        <dbReference type="Proteomes" id="UP000003100"/>
    </source>
</evidence>
<dbReference type="InterPro" id="IPR014729">
    <property type="entry name" value="Rossmann-like_a/b/a_fold"/>
</dbReference>
<feature type="binding site" evidence="2">
    <location>
        <position position="218"/>
    </location>
    <ligand>
        <name>FAD</name>
        <dbReference type="ChEBI" id="CHEBI:57692"/>
    </ligand>
</feature>
<dbReference type="Proteomes" id="UP000003100">
    <property type="component" value="Unassembled WGS sequence"/>
</dbReference>
<dbReference type="RefSeq" id="WP_005945130.1">
    <property type="nucleotide sequence ID" value="NZ_CP136423.1"/>
</dbReference>
<dbReference type="InterPro" id="IPR001308">
    <property type="entry name" value="ETF_a/FixB"/>
</dbReference>
<keyword evidence="2" id="KW-0285">Flavoprotein</keyword>
<dbReference type="SUPFAM" id="SSF52467">
    <property type="entry name" value="DHS-like NAD/FAD-binding domain"/>
    <property type="match status" value="1"/>
</dbReference>
<dbReference type="PIRSF" id="PIRSF000089">
    <property type="entry name" value="Electra_flavoP_a"/>
    <property type="match status" value="1"/>
</dbReference>
<dbReference type="Gene3D" id="3.40.50.620">
    <property type="entry name" value="HUPs"/>
    <property type="match status" value="1"/>
</dbReference>
<evidence type="ECO:0000256" key="1">
    <source>
        <dbReference type="ARBA" id="ARBA00005817"/>
    </source>
</evidence>
<evidence type="ECO:0000256" key="2">
    <source>
        <dbReference type="PIRSR" id="PIRSR000089-1"/>
    </source>
</evidence>
<dbReference type="HOGENOM" id="CLU_034178_1_1_9"/>
<protein>
    <recommendedName>
        <fullName evidence="3">Electron transfer flavoprotein alpha/beta-subunit N-terminal domain-containing protein</fullName>
    </recommendedName>
</protein>
<gene>
    <name evidence="4" type="ORF">RUMHYD_00249</name>
</gene>
<dbReference type="AlphaFoldDB" id="C0CHD5"/>
<dbReference type="InterPro" id="IPR029035">
    <property type="entry name" value="DHS-like_NAD/FAD-binding_dom"/>
</dbReference>
<dbReference type="PANTHER" id="PTHR43153">
    <property type="entry name" value="ELECTRON TRANSFER FLAVOPROTEIN ALPHA"/>
    <property type="match status" value="1"/>
</dbReference>
<dbReference type="GeneID" id="86821526"/>
<comment type="cofactor">
    <cofactor evidence="2">
        <name>FAD</name>
        <dbReference type="ChEBI" id="CHEBI:57692"/>
    </cofactor>
    <text evidence="2">Binds 1 FAD per dimer.</text>
</comment>
<accession>C0CHD5</accession>
<dbReference type="Pfam" id="PF00766">
    <property type="entry name" value="ETF_alpha"/>
    <property type="match status" value="1"/>
</dbReference>
<dbReference type="GO" id="GO:0009055">
    <property type="term" value="F:electron transfer activity"/>
    <property type="evidence" value="ECO:0007669"/>
    <property type="project" value="InterPro"/>
</dbReference>
<dbReference type="PATRIC" id="fig|476272.21.peg.3255"/>
<keyword evidence="5" id="KW-1185">Reference proteome</keyword>
<dbReference type="CDD" id="cd01715">
    <property type="entry name" value="ETF_alpha"/>
    <property type="match status" value="1"/>
</dbReference>
<proteinExistence type="inferred from homology"/>
<dbReference type="SMART" id="SM00893">
    <property type="entry name" value="ETF"/>
    <property type="match status" value="1"/>
</dbReference>
<dbReference type="InterPro" id="IPR014730">
    <property type="entry name" value="ETF_a/b_N"/>
</dbReference>
<feature type="binding site" evidence="2">
    <location>
        <begin position="243"/>
        <end position="244"/>
    </location>
    <ligand>
        <name>FAD</name>
        <dbReference type="ChEBI" id="CHEBI:57692"/>
    </ligand>
</feature>
<dbReference type="InterPro" id="IPR014731">
    <property type="entry name" value="ETF_asu_C"/>
</dbReference>
<dbReference type="GO" id="GO:0050660">
    <property type="term" value="F:flavin adenine dinucleotide binding"/>
    <property type="evidence" value="ECO:0007669"/>
    <property type="project" value="InterPro"/>
</dbReference>